<organism evidence="1 2">
    <name type="scientific">Paralysiella testudinis</name>
    <dbReference type="NCBI Taxonomy" id="2809020"/>
    <lineage>
        <taxon>Bacteria</taxon>
        <taxon>Pseudomonadati</taxon>
        <taxon>Pseudomonadota</taxon>
        <taxon>Betaproteobacteria</taxon>
        <taxon>Neisseriales</taxon>
        <taxon>Neisseriaceae</taxon>
        <taxon>Paralysiella</taxon>
    </lineage>
</organism>
<dbReference type="RefSeq" id="WP_230338941.1">
    <property type="nucleotide sequence ID" value="NZ_CP069798.1"/>
</dbReference>
<sequence>MTIVAHFGGQNPHNAVLGKPNKRLTLPNKGYIMRSSLFEAIVFSHPGLCAMHSINARAAPLFVGIFAGCRRCLTQAHACDTPGRLAFSAVRIPLRGYLKPFQAALWFVVDF</sequence>
<reference evidence="1" key="1">
    <citation type="submission" date="2021-02" db="EMBL/GenBank/DDBJ databases">
        <title>Neisseriaceae sp. 26B isolated from the cloaca of a Common Toad-headed Turtle (Mesoclemmys nasuta).</title>
        <authorList>
            <person name="Spergser J."/>
            <person name="Busse H.-J."/>
        </authorList>
    </citation>
    <scope>NUCLEOTIDE SEQUENCE</scope>
    <source>
        <strain evidence="1">26B</strain>
    </source>
</reference>
<dbReference type="KEGG" id="ptes:JQU52_13260"/>
<evidence type="ECO:0000313" key="1">
    <source>
        <dbReference type="EMBL" id="QRQ81643.1"/>
    </source>
</evidence>
<accession>A0A892ZG77</accession>
<dbReference type="EMBL" id="CP069798">
    <property type="protein sequence ID" value="QRQ81643.1"/>
    <property type="molecule type" value="Genomic_DNA"/>
</dbReference>
<dbReference type="AlphaFoldDB" id="A0A892ZG77"/>
<dbReference type="Proteomes" id="UP000653156">
    <property type="component" value="Chromosome"/>
</dbReference>
<name>A0A892ZG77_9NEIS</name>
<evidence type="ECO:0000313" key="2">
    <source>
        <dbReference type="Proteomes" id="UP000653156"/>
    </source>
</evidence>
<proteinExistence type="predicted"/>
<gene>
    <name evidence="1" type="ORF">JQU52_13260</name>
</gene>
<keyword evidence="2" id="KW-1185">Reference proteome</keyword>
<protein>
    <submittedName>
        <fullName evidence="1">Uncharacterized protein</fullName>
    </submittedName>
</protein>